<evidence type="ECO:0000313" key="2">
    <source>
        <dbReference type="Proteomes" id="UP000184693"/>
    </source>
</evidence>
<dbReference type="AlphaFoldDB" id="A0A1N6K234"/>
<gene>
    <name evidence="1" type="ORF">SAMN05444168_5747</name>
</gene>
<name>A0A1N6K234_9BURK</name>
<dbReference type="EMBL" id="FSRM01000002">
    <property type="protein sequence ID" value="SIO50396.1"/>
    <property type="molecule type" value="Genomic_DNA"/>
</dbReference>
<reference evidence="1 2" key="1">
    <citation type="submission" date="2016-11" db="EMBL/GenBank/DDBJ databases">
        <authorList>
            <person name="Jaros S."/>
            <person name="Januszkiewicz K."/>
            <person name="Wedrychowicz H."/>
        </authorList>
    </citation>
    <scope>NUCLEOTIDE SEQUENCE [LARGE SCALE GENOMIC DNA]</scope>
    <source>
        <strain evidence="1 2">GAS86</strain>
    </source>
</reference>
<dbReference type="Proteomes" id="UP000184693">
    <property type="component" value="Unassembled WGS sequence"/>
</dbReference>
<sequence length="79" mass="8920">MLPPKMLFTAVEVDDPLPVDDVLNPASVATLWPWWPPPCVRFGSDVCCAAGLLLMLWAELTEEATLEMDMMFPVYRSMF</sequence>
<protein>
    <submittedName>
        <fullName evidence="1">Uncharacterized protein</fullName>
    </submittedName>
</protein>
<evidence type="ECO:0000313" key="1">
    <source>
        <dbReference type="EMBL" id="SIO50396.1"/>
    </source>
</evidence>
<accession>A0A1N6K234</accession>
<proteinExistence type="predicted"/>
<organism evidence="1 2">
    <name type="scientific">Paraburkholderia phenazinium</name>
    <dbReference type="NCBI Taxonomy" id="60549"/>
    <lineage>
        <taxon>Bacteria</taxon>
        <taxon>Pseudomonadati</taxon>
        <taxon>Pseudomonadota</taxon>
        <taxon>Betaproteobacteria</taxon>
        <taxon>Burkholderiales</taxon>
        <taxon>Burkholderiaceae</taxon>
        <taxon>Paraburkholderia</taxon>
    </lineage>
</organism>